<dbReference type="GO" id="GO:0004521">
    <property type="term" value="F:RNA endonuclease activity"/>
    <property type="evidence" value="ECO:0007669"/>
    <property type="project" value="TreeGrafter"/>
</dbReference>
<dbReference type="Gene3D" id="3.40.50.11980">
    <property type="match status" value="1"/>
</dbReference>
<evidence type="ECO:0000259" key="2">
    <source>
        <dbReference type="Pfam" id="PF11977"/>
    </source>
</evidence>
<evidence type="ECO:0000313" key="3">
    <source>
        <dbReference type="EMBL" id="CAH0381241.1"/>
    </source>
</evidence>
<organism evidence="3 4">
    <name type="scientific">Bemisia tabaci</name>
    <name type="common">Sweetpotato whitefly</name>
    <name type="synonym">Aleurodes tabaci</name>
    <dbReference type="NCBI Taxonomy" id="7038"/>
    <lineage>
        <taxon>Eukaryota</taxon>
        <taxon>Metazoa</taxon>
        <taxon>Ecdysozoa</taxon>
        <taxon>Arthropoda</taxon>
        <taxon>Hexapoda</taxon>
        <taxon>Insecta</taxon>
        <taxon>Pterygota</taxon>
        <taxon>Neoptera</taxon>
        <taxon>Paraneoptera</taxon>
        <taxon>Hemiptera</taxon>
        <taxon>Sternorrhyncha</taxon>
        <taxon>Aleyrodoidea</taxon>
        <taxon>Aleyrodidae</taxon>
        <taxon>Aleyrodinae</taxon>
        <taxon>Bemisia</taxon>
    </lineage>
</organism>
<reference evidence="3" key="1">
    <citation type="submission" date="2021-12" db="EMBL/GenBank/DDBJ databases">
        <authorList>
            <person name="King R."/>
        </authorList>
    </citation>
    <scope>NUCLEOTIDE SEQUENCE</scope>
</reference>
<evidence type="ECO:0000313" key="4">
    <source>
        <dbReference type="Proteomes" id="UP001152759"/>
    </source>
</evidence>
<protein>
    <recommendedName>
        <fullName evidence="2">RNase NYN domain-containing protein</fullName>
    </recommendedName>
</protein>
<keyword evidence="4" id="KW-1185">Reference proteome</keyword>
<dbReference type="InterPro" id="IPR021869">
    <property type="entry name" value="RNase_Zc3h12_NYN"/>
</dbReference>
<feature type="domain" description="RNase NYN" evidence="2">
    <location>
        <begin position="347"/>
        <end position="501"/>
    </location>
</feature>
<evidence type="ECO:0000256" key="1">
    <source>
        <dbReference type="SAM" id="MobiDB-lite"/>
    </source>
</evidence>
<dbReference type="KEGG" id="btab:109041118"/>
<gene>
    <name evidence="3" type="ORF">BEMITA_LOCUS910</name>
</gene>
<dbReference type="GO" id="GO:0003729">
    <property type="term" value="F:mRNA binding"/>
    <property type="evidence" value="ECO:0007669"/>
    <property type="project" value="TreeGrafter"/>
</dbReference>
<dbReference type="PANTHER" id="PTHR12876:SF35">
    <property type="entry name" value="LD08718P-RELATED"/>
    <property type="match status" value="1"/>
</dbReference>
<dbReference type="GO" id="GO:0036464">
    <property type="term" value="C:cytoplasmic ribonucleoprotein granule"/>
    <property type="evidence" value="ECO:0007669"/>
    <property type="project" value="TreeGrafter"/>
</dbReference>
<dbReference type="PANTHER" id="PTHR12876">
    <property type="entry name" value="N4BP1-RELATED"/>
    <property type="match status" value="1"/>
</dbReference>
<dbReference type="EMBL" id="OU963862">
    <property type="protein sequence ID" value="CAH0381241.1"/>
    <property type="molecule type" value="Genomic_DNA"/>
</dbReference>
<feature type="region of interest" description="Disordered" evidence="1">
    <location>
        <begin position="205"/>
        <end position="224"/>
    </location>
</feature>
<name>A0A9P0A1D2_BEMTA</name>
<accession>A0A9P0A1D2</accession>
<feature type="compositionally biased region" description="Basic residues" evidence="1">
    <location>
        <begin position="213"/>
        <end position="224"/>
    </location>
</feature>
<dbReference type="InterPro" id="IPR051101">
    <property type="entry name" value="ZC3H12/N4BP1_RNase_Reg"/>
</dbReference>
<proteinExistence type="predicted"/>
<dbReference type="GO" id="GO:0005634">
    <property type="term" value="C:nucleus"/>
    <property type="evidence" value="ECO:0007669"/>
    <property type="project" value="TreeGrafter"/>
</dbReference>
<sequence>MNQFSRKSHFCEVTDVIDLDESVTTNHNSTPDVICLDESANSSTVDVKFENVTEIHRLRAEVDLTSELTRIKDYSDKVVTIPATKIQSKRKAEDDIEASRPTKAVKSDRLSTIEETVIIEDDSPSFICLSESPLPKESSAGMDVTPSTSKNDFSMLDNSYIQAVADACVARLSEALKPLGQFTPYQSFFKGCEVTKELLKQGDTDIAQNSKSGGKRKKRRKKKSNIANDADCILIESESEDSNSSQGPSHAAATDATSANEFCSTAMGRSSDVVSKTKPKSCHSNNNSCDSIFQLDKIPLASSKKVDEGREDVVVIDNDSIEKEKSDALNIGKNVSLPMGNVTWKGLRPVIIDGSNVAFSHGLSTLGERKFSCKGIEICIKYFTDRGHKVIAFVPLFRKSNPYTVQSELLGKLAEQGHITFTPSRRVNSKLSVPYDDRYIVQTAVALGGVIVSSDNYRDLLEENEAWRSTIENRLLMFTFVGDMLIFPQDPLGRSGPSLDEFLRFPK</sequence>
<dbReference type="Pfam" id="PF11977">
    <property type="entry name" value="RNase_Zc3h12a"/>
    <property type="match status" value="1"/>
</dbReference>
<dbReference type="AlphaFoldDB" id="A0A9P0A1D2"/>
<dbReference type="FunFam" id="3.40.50.11980:FF:000001">
    <property type="entry name" value="ZC3H12A isoform 1"/>
    <property type="match status" value="1"/>
</dbReference>
<dbReference type="Proteomes" id="UP001152759">
    <property type="component" value="Chromosome 1"/>
</dbReference>
<dbReference type="CDD" id="cd18719">
    <property type="entry name" value="PIN_Zc3h12a-N4BP1-like"/>
    <property type="match status" value="1"/>
</dbReference>